<dbReference type="Proteomes" id="UP001058974">
    <property type="component" value="Chromosome 2"/>
</dbReference>
<sequence>MESVETPIAEARIEENVRRSTVQRGFPERLQDCELFRDKEVNDDAVWLMNLLEEFGSSEVKIVTLRVNNVFAINLAKNSIAHGGSKYIEMGFHT</sequence>
<gene>
    <name evidence="1" type="ORF">KIW84_025045</name>
</gene>
<organism evidence="1 2">
    <name type="scientific">Pisum sativum</name>
    <name type="common">Garden pea</name>
    <name type="synonym">Lathyrus oleraceus</name>
    <dbReference type="NCBI Taxonomy" id="3888"/>
    <lineage>
        <taxon>Eukaryota</taxon>
        <taxon>Viridiplantae</taxon>
        <taxon>Streptophyta</taxon>
        <taxon>Embryophyta</taxon>
        <taxon>Tracheophyta</taxon>
        <taxon>Spermatophyta</taxon>
        <taxon>Magnoliopsida</taxon>
        <taxon>eudicotyledons</taxon>
        <taxon>Gunneridae</taxon>
        <taxon>Pentapetalae</taxon>
        <taxon>rosids</taxon>
        <taxon>fabids</taxon>
        <taxon>Fabales</taxon>
        <taxon>Fabaceae</taxon>
        <taxon>Papilionoideae</taxon>
        <taxon>50 kb inversion clade</taxon>
        <taxon>NPAAA clade</taxon>
        <taxon>Hologalegina</taxon>
        <taxon>IRL clade</taxon>
        <taxon>Fabeae</taxon>
        <taxon>Lathyrus</taxon>
    </lineage>
</organism>
<dbReference type="EMBL" id="JAMSHJ010000002">
    <property type="protein sequence ID" value="KAI5439497.1"/>
    <property type="molecule type" value="Genomic_DNA"/>
</dbReference>
<proteinExistence type="predicted"/>
<name>A0A9D4YIE6_PEA</name>
<comment type="caution">
    <text evidence="1">The sequence shown here is derived from an EMBL/GenBank/DDBJ whole genome shotgun (WGS) entry which is preliminary data.</text>
</comment>
<dbReference type="AlphaFoldDB" id="A0A9D4YIE6"/>
<accession>A0A9D4YIE6</accession>
<keyword evidence="2" id="KW-1185">Reference proteome</keyword>
<evidence type="ECO:0000313" key="1">
    <source>
        <dbReference type="EMBL" id="KAI5439497.1"/>
    </source>
</evidence>
<dbReference type="Gramene" id="Psat02G0504500-T1">
    <property type="protein sequence ID" value="KAI5439497.1"/>
    <property type="gene ID" value="KIW84_025045"/>
</dbReference>
<reference evidence="1 2" key="1">
    <citation type="journal article" date="2022" name="Nat. Genet.">
        <title>Improved pea reference genome and pan-genome highlight genomic features and evolutionary characteristics.</title>
        <authorList>
            <person name="Yang T."/>
            <person name="Liu R."/>
            <person name="Luo Y."/>
            <person name="Hu S."/>
            <person name="Wang D."/>
            <person name="Wang C."/>
            <person name="Pandey M.K."/>
            <person name="Ge S."/>
            <person name="Xu Q."/>
            <person name="Li N."/>
            <person name="Li G."/>
            <person name="Huang Y."/>
            <person name="Saxena R.K."/>
            <person name="Ji Y."/>
            <person name="Li M."/>
            <person name="Yan X."/>
            <person name="He Y."/>
            <person name="Liu Y."/>
            <person name="Wang X."/>
            <person name="Xiang C."/>
            <person name="Varshney R.K."/>
            <person name="Ding H."/>
            <person name="Gao S."/>
            <person name="Zong X."/>
        </authorList>
    </citation>
    <scope>NUCLEOTIDE SEQUENCE [LARGE SCALE GENOMIC DNA]</scope>
    <source>
        <strain evidence="1 2">cv. Zhongwan 6</strain>
    </source>
</reference>
<evidence type="ECO:0000313" key="2">
    <source>
        <dbReference type="Proteomes" id="UP001058974"/>
    </source>
</evidence>
<protein>
    <submittedName>
        <fullName evidence="1">Uncharacterized protein</fullName>
    </submittedName>
</protein>